<sequence length="110" mass="12574">MNIKRFGVIILFIVSSNSSVQGANLMAMKGLALDVATTFASTDLYFGEQDSDSVNNAFLNISCTDQNKWTTNYGQRYTVSLTRSSQSRLNLRQNRKSQRSIWFRRHSFSY</sequence>
<dbReference type="OrthoDB" id="7926368at2"/>
<evidence type="ECO:0000256" key="1">
    <source>
        <dbReference type="SAM" id="SignalP"/>
    </source>
</evidence>
<feature type="chain" id="PRO_5003741756" description="Spore coat protein U domain-containing protein" evidence="1">
    <location>
        <begin position="23"/>
        <end position="110"/>
    </location>
</feature>
<protein>
    <recommendedName>
        <fullName evidence="4">Spore coat protein U domain-containing protein</fullName>
    </recommendedName>
</protein>
<dbReference type="Proteomes" id="UP000009017">
    <property type="component" value="Unassembled WGS sequence"/>
</dbReference>
<dbReference type="HOGENOM" id="CLU_2165994_0_0_5"/>
<reference evidence="2 3" key="1">
    <citation type="submission" date="2012-03" db="EMBL/GenBank/DDBJ databases">
        <title>The Genome Sequence of Bartonella melophagi K-2C.</title>
        <authorList>
            <consortium name="The Broad Institute Genome Sequencing Platform"/>
            <consortium name="The Broad Institute Genome Sequencing Center for Infectious Disease"/>
            <person name="Feldgarden M."/>
            <person name="Kirby J."/>
            <person name="Kosoy M."/>
            <person name="Birtles R."/>
            <person name="Probert W.S."/>
            <person name="Chiaraviglio L."/>
            <person name="Young S.K."/>
            <person name="Zeng Q."/>
            <person name="Gargeya S."/>
            <person name="Fitzgerald M."/>
            <person name="Haas B."/>
            <person name="Abouelleil A."/>
            <person name="Alvarado L."/>
            <person name="Arachchi H.M."/>
            <person name="Berlin A."/>
            <person name="Chapman S.B."/>
            <person name="Gearin G."/>
            <person name="Goldberg J."/>
            <person name="Griggs A."/>
            <person name="Gujja S."/>
            <person name="Hansen M."/>
            <person name="Heiman D."/>
            <person name="Howarth C."/>
            <person name="Larimer J."/>
            <person name="Lui A."/>
            <person name="MacDonald P.J.P."/>
            <person name="McCowen C."/>
            <person name="Montmayeur A."/>
            <person name="Murphy C."/>
            <person name="Neiman D."/>
            <person name="Pearson M."/>
            <person name="Priest M."/>
            <person name="Roberts A."/>
            <person name="Saif S."/>
            <person name="Shea T."/>
            <person name="Sisk P."/>
            <person name="Stolte C."/>
            <person name="Sykes S."/>
            <person name="Wortman J."/>
            <person name="Nusbaum C."/>
            <person name="Birren B."/>
        </authorList>
    </citation>
    <scope>NUCLEOTIDE SEQUENCE [LARGE SCALE GENOMIC DNA]</scope>
    <source>
        <strain evidence="2 3">K-2C</strain>
    </source>
</reference>
<proteinExistence type="predicted"/>
<feature type="signal peptide" evidence="1">
    <location>
        <begin position="1"/>
        <end position="22"/>
    </location>
</feature>
<name>J0ZSS9_9HYPH</name>
<organism evidence="2 3">
    <name type="scientific">Bartonella melophagi K-2C</name>
    <dbReference type="NCBI Taxonomy" id="1094557"/>
    <lineage>
        <taxon>Bacteria</taxon>
        <taxon>Pseudomonadati</taxon>
        <taxon>Pseudomonadota</taxon>
        <taxon>Alphaproteobacteria</taxon>
        <taxon>Hyphomicrobiales</taxon>
        <taxon>Bartonellaceae</taxon>
        <taxon>Bartonella</taxon>
    </lineage>
</organism>
<dbReference type="EMBL" id="AIMA01000003">
    <property type="protein sequence ID" value="EJF91823.1"/>
    <property type="molecule type" value="Genomic_DNA"/>
</dbReference>
<evidence type="ECO:0008006" key="4">
    <source>
        <dbReference type="Google" id="ProtNLM"/>
    </source>
</evidence>
<keyword evidence="3" id="KW-1185">Reference proteome</keyword>
<dbReference type="RefSeq" id="WP_007476013.1">
    <property type="nucleotide sequence ID" value="NZ_JH725081.1"/>
</dbReference>
<dbReference type="AlphaFoldDB" id="J0ZSS9"/>
<keyword evidence="1" id="KW-0732">Signal</keyword>
<evidence type="ECO:0000313" key="3">
    <source>
        <dbReference type="Proteomes" id="UP000009017"/>
    </source>
</evidence>
<dbReference type="eggNOG" id="ENOG50301NW">
    <property type="taxonomic scope" value="Bacteria"/>
</dbReference>
<accession>J0ZSS9</accession>
<gene>
    <name evidence="2" type="ORF">ME3_00046</name>
</gene>
<comment type="caution">
    <text evidence="2">The sequence shown here is derived from an EMBL/GenBank/DDBJ whole genome shotgun (WGS) entry which is preliminary data.</text>
</comment>
<evidence type="ECO:0000313" key="2">
    <source>
        <dbReference type="EMBL" id="EJF91823.1"/>
    </source>
</evidence>